<dbReference type="GO" id="GO:0043190">
    <property type="term" value="C:ATP-binding cassette (ABC) transporter complex"/>
    <property type="evidence" value="ECO:0007669"/>
    <property type="project" value="InterPro"/>
</dbReference>
<evidence type="ECO:0000313" key="5">
    <source>
        <dbReference type="Proteomes" id="UP000240653"/>
    </source>
</evidence>
<dbReference type="OrthoDB" id="9803988at2"/>
<dbReference type="PIRSF" id="PIRSF002741">
    <property type="entry name" value="MppA"/>
    <property type="match status" value="1"/>
</dbReference>
<dbReference type="InterPro" id="IPR000914">
    <property type="entry name" value="SBP_5_dom"/>
</dbReference>
<organism evidence="4 5">
    <name type="scientific">Pseudaminobacter soli</name>
    <name type="common">ex Li et al. 2025</name>
    <dbReference type="NCBI Taxonomy" id="1295366"/>
    <lineage>
        <taxon>Bacteria</taxon>
        <taxon>Pseudomonadati</taxon>
        <taxon>Pseudomonadota</taxon>
        <taxon>Alphaproteobacteria</taxon>
        <taxon>Hyphomicrobiales</taxon>
        <taxon>Phyllobacteriaceae</taxon>
        <taxon>Pseudaminobacter</taxon>
    </lineage>
</organism>
<dbReference type="CDD" id="cd00995">
    <property type="entry name" value="PBP2_NikA_DppA_OppA_like"/>
    <property type="match status" value="1"/>
</dbReference>
<gene>
    <name evidence="4" type="ORF">C7I85_04230</name>
</gene>
<dbReference type="Proteomes" id="UP000240653">
    <property type="component" value="Unassembled WGS sequence"/>
</dbReference>
<dbReference type="Gene3D" id="3.40.190.10">
    <property type="entry name" value="Periplasmic binding protein-like II"/>
    <property type="match status" value="1"/>
</dbReference>
<keyword evidence="5" id="KW-1185">Reference proteome</keyword>
<dbReference type="SUPFAM" id="SSF53850">
    <property type="entry name" value="Periplasmic binding protein-like II"/>
    <property type="match status" value="1"/>
</dbReference>
<dbReference type="GO" id="GO:0030288">
    <property type="term" value="C:outer membrane-bounded periplasmic space"/>
    <property type="evidence" value="ECO:0007669"/>
    <property type="project" value="UniProtKB-ARBA"/>
</dbReference>
<dbReference type="Gene3D" id="3.10.105.10">
    <property type="entry name" value="Dipeptide-binding Protein, Domain 3"/>
    <property type="match status" value="1"/>
</dbReference>
<evidence type="ECO:0000313" key="4">
    <source>
        <dbReference type="EMBL" id="PSJ62804.1"/>
    </source>
</evidence>
<accession>A0A2P7SJZ7</accession>
<protein>
    <recommendedName>
        <fullName evidence="3">Solute-binding protein family 5 domain-containing protein</fullName>
    </recommendedName>
</protein>
<name>A0A2P7SJZ7_9HYPH</name>
<dbReference type="Gene3D" id="3.90.76.10">
    <property type="entry name" value="Dipeptide-binding Protein, Domain 1"/>
    <property type="match status" value="1"/>
</dbReference>
<dbReference type="AlphaFoldDB" id="A0A2P7SJZ7"/>
<dbReference type="Pfam" id="PF00496">
    <property type="entry name" value="SBP_bac_5"/>
    <property type="match status" value="1"/>
</dbReference>
<feature type="domain" description="Solute-binding protein family 5" evidence="3">
    <location>
        <begin position="119"/>
        <end position="463"/>
    </location>
</feature>
<evidence type="ECO:0000256" key="1">
    <source>
        <dbReference type="ARBA" id="ARBA00004418"/>
    </source>
</evidence>
<comment type="subcellular location">
    <subcellularLocation>
        <location evidence="1">Periplasm</location>
    </subcellularLocation>
</comment>
<dbReference type="GO" id="GO:1904680">
    <property type="term" value="F:peptide transmembrane transporter activity"/>
    <property type="evidence" value="ECO:0007669"/>
    <property type="project" value="TreeGrafter"/>
</dbReference>
<sequence length="554" mass="60176">MRKCRNRICNNACGRKTARGRKYKPTNKHIVMGTRNMKKLVCAKSFLGVTTALLLGASAFSPTCVLADDTPQAGGDLVMVRSAPIQSFMPTLVAENGSIWALEEVFDTLLLPTEDGKGVQPGLATEWKQSDDGLEWTFKLRSDVKFSDGTPMTSKDVKFSLDQASNEANPFGFINAAIAEVKTPDAETVVVRTKAPFAPLPSVMAIFSNSIVPDNYGGKSAEEFAKAPVGTGPFKLAERTIGVGARLVRNTEYWQKGKPYLDSISINEVADGNTRANQLMGGQAQINEFPAYSSTQALRAAGGDVTLGVFPSSRVDFLAFNTTKAPFDDAHVRRAIASLIDRQALIKVILFGNGEPAGAYMSPSSWSHNADIKGLPFDLDAAKKELAQSNVPDGFSATISVESGDSDQATMAQIILAQAAKIGIKLAIQVLDPAALDEARQAANFDMAFTYNTTDIVDPDEIIRFAGVYDGGSHVQYSFYNNKEIAEKAEQAATLGEQDARKKLYDEIQALWDKDQPMVPLYYSPEIYSFSTNVHGFHPYVTGNYNLSNVWLSH</sequence>
<comment type="caution">
    <text evidence="4">The sequence shown here is derived from an EMBL/GenBank/DDBJ whole genome shotgun (WGS) entry which is preliminary data.</text>
</comment>
<evidence type="ECO:0000259" key="3">
    <source>
        <dbReference type="Pfam" id="PF00496"/>
    </source>
</evidence>
<dbReference type="InterPro" id="IPR039424">
    <property type="entry name" value="SBP_5"/>
</dbReference>
<dbReference type="GO" id="GO:0015833">
    <property type="term" value="P:peptide transport"/>
    <property type="evidence" value="ECO:0007669"/>
    <property type="project" value="TreeGrafter"/>
</dbReference>
<dbReference type="PANTHER" id="PTHR30290">
    <property type="entry name" value="PERIPLASMIC BINDING COMPONENT OF ABC TRANSPORTER"/>
    <property type="match status" value="1"/>
</dbReference>
<evidence type="ECO:0000256" key="2">
    <source>
        <dbReference type="ARBA" id="ARBA00005695"/>
    </source>
</evidence>
<dbReference type="InterPro" id="IPR030678">
    <property type="entry name" value="Peptide/Ni-bd"/>
</dbReference>
<reference evidence="4 5" key="1">
    <citation type="submission" date="2018-03" db="EMBL/GenBank/DDBJ databases">
        <title>The draft genome of Mesorhizobium soli JCM 19897.</title>
        <authorList>
            <person name="Li L."/>
            <person name="Liu L."/>
            <person name="Liang L."/>
            <person name="Wang T."/>
            <person name="Zhang X."/>
        </authorList>
    </citation>
    <scope>NUCLEOTIDE SEQUENCE [LARGE SCALE GENOMIC DNA]</scope>
    <source>
        <strain evidence="4 5">JCM 19897</strain>
    </source>
</reference>
<dbReference type="EMBL" id="PXYL01000002">
    <property type="protein sequence ID" value="PSJ62804.1"/>
    <property type="molecule type" value="Genomic_DNA"/>
</dbReference>
<proteinExistence type="inferred from homology"/>
<comment type="similarity">
    <text evidence="2">Belongs to the bacterial solute-binding protein 5 family.</text>
</comment>